<keyword evidence="4" id="KW-0378">Hydrolase</keyword>
<dbReference type="KEGG" id="mng:MNEG_16468"/>
<dbReference type="AlphaFoldDB" id="A0A0D2LN94"/>
<dbReference type="GO" id="GO:0008233">
    <property type="term" value="F:peptidase activity"/>
    <property type="evidence" value="ECO:0007669"/>
    <property type="project" value="UniProtKB-KW"/>
</dbReference>
<keyword evidence="5" id="KW-1185">Reference proteome</keyword>
<dbReference type="Gene3D" id="2.30.42.10">
    <property type="match status" value="1"/>
</dbReference>
<dbReference type="Pfam" id="PF17820">
    <property type="entry name" value="PDZ_6"/>
    <property type="match status" value="1"/>
</dbReference>
<dbReference type="GO" id="GO:0006508">
    <property type="term" value="P:proteolysis"/>
    <property type="evidence" value="ECO:0007669"/>
    <property type="project" value="UniProtKB-KW"/>
</dbReference>
<gene>
    <name evidence="4" type="ORF">MNEG_16468</name>
</gene>
<name>A0A0D2LN94_9CHLO</name>
<feature type="region of interest" description="Disordered" evidence="1">
    <location>
        <begin position="1"/>
        <end position="63"/>
    </location>
</feature>
<feature type="domain" description="PDZ-like" evidence="2">
    <location>
        <begin position="138"/>
        <end position="176"/>
    </location>
</feature>
<dbReference type="OrthoDB" id="1667202at2759"/>
<dbReference type="PANTHER" id="PTHR46366">
    <property type="entry name" value="PRO-APOPTOTIC SERINE PROTEASE NMA111"/>
    <property type="match status" value="1"/>
</dbReference>
<sequence length="176" mass="17595">MSHGAPGAAAAAAAAGGAASPTAQALKGSEEQQQQQQRHESQGNGTGDGAPPPAGPRTDHGQHGVGMLVVESVVPGGPGDGVLEPGDVLVRLGGQVVTHFLPLEEALDSAVGGTVELSLERGGKPIDVRLAVTDLHCVTPSRLLEVAGGSVHALSYQQARNNRALTGQVYVAEPGG</sequence>
<dbReference type="EC" id="3.4.21.-" evidence="4"/>
<protein>
    <submittedName>
        <fullName evidence="4">Protease Do-like 7</fullName>
        <ecNumber evidence="4">3.4.21.-</ecNumber>
    </submittedName>
</protein>
<evidence type="ECO:0000256" key="1">
    <source>
        <dbReference type="SAM" id="MobiDB-lite"/>
    </source>
</evidence>
<dbReference type="Proteomes" id="UP000054498">
    <property type="component" value="Unassembled WGS sequence"/>
</dbReference>
<evidence type="ECO:0000259" key="2">
    <source>
        <dbReference type="Pfam" id="PF12812"/>
    </source>
</evidence>
<dbReference type="InterPro" id="IPR041489">
    <property type="entry name" value="PDZ_6"/>
</dbReference>
<feature type="compositionally biased region" description="Low complexity" evidence="1">
    <location>
        <begin position="1"/>
        <end position="19"/>
    </location>
</feature>
<dbReference type="PANTHER" id="PTHR46366:SF1">
    <property type="entry name" value="PDZ DOMAIN-CONTAINING PROTEIN C1685.05"/>
    <property type="match status" value="1"/>
</dbReference>
<proteinExistence type="predicted"/>
<dbReference type="Pfam" id="PF12812">
    <property type="entry name" value="PDZ_1"/>
    <property type="match status" value="1"/>
</dbReference>
<organism evidence="4 5">
    <name type="scientific">Monoraphidium neglectum</name>
    <dbReference type="NCBI Taxonomy" id="145388"/>
    <lineage>
        <taxon>Eukaryota</taxon>
        <taxon>Viridiplantae</taxon>
        <taxon>Chlorophyta</taxon>
        <taxon>core chlorophytes</taxon>
        <taxon>Chlorophyceae</taxon>
        <taxon>CS clade</taxon>
        <taxon>Sphaeropleales</taxon>
        <taxon>Selenastraceae</taxon>
        <taxon>Monoraphidium</taxon>
    </lineage>
</organism>
<dbReference type="RefSeq" id="XP_013890516.1">
    <property type="nucleotide sequence ID" value="XM_014035062.1"/>
</dbReference>
<dbReference type="EMBL" id="KK106609">
    <property type="protein sequence ID" value="KIY91496.1"/>
    <property type="molecule type" value="Genomic_DNA"/>
</dbReference>
<feature type="domain" description="PDZ" evidence="3">
    <location>
        <begin position="69"/>
        <end position="121"/>
    </location>
</feature>
<keyword evidence="4" id="KW-0645">Protease</keyword>
<dbReference type="SUPFAM" id="SSF50156">
    <property type="entry name" value="PDZ domain-like"/>
    <property type="match status" value="1"/>
</dbReference>
<dbReference type="InterPro" id="IPR025926">
    <property type="entry name" value="PDZ-like_dom"/>
</dbReference>
<evidence type="ECO:0000313" key="4">
    <source>
        <dbReference type="EMBL" id="KIY91496.1"/>
    </source>
</evidence>
<dbReference type="GeneID" id="25734230"/>
<evidence type="ECO:0000313" key="5">
    <source>
        <dbReference type="Proteomes" id="UP000054498"/>
    </source>
</evidence>
<dbReference type="STRING" id="145388.A0A0D2LN94"/>
<evidence type="ECO:0000259" key="3">
    <source>
        <dbReference type="Pfam" id="PF17820"/>
    </source>
</evidence>
<accession>A0A0D2LN94</accession>
<dbReference type="InterPro" id="IPR036034">
    <property type="entry name" value="PDZ_sf"/>
</dbReference>
<reference evidence="4 5" key="1">
    <citation type="journal article" date="2013" name="BMC Genomics">
        <title>Reconstruction of the lipid metabolism for the microalga Monoraphidium neglectum from its genome sequence reveals characteristics suitable for biofuel production.</title>
        <authorList>
            <person name="Bogen C."/>
            <person name="Al-Dilaimi A."/>
            <person name="Albersmeier A."/>
            <person name="Wichmann J."/>
            <person name="Grundmann M."/>
            <person name="Rupp O."/>
            <person name="Lauersen K.J."/>
            <person name="Blifernez-Klassen O."/>
            <person name="Kalinowski J."/>
            <person name="Goesmann A."/>
            <person name="Mussgnug J.H."/>
            <person name="Kruse O."/>
        </authorList>
    </citation>
    <scope>NUCLEOTIDE SEQUENCE [LARGE SCALE GENOMIC DNA]</scope>
    <source>
        <strain evidence="4 5">SAG 48.87</strain>
    </source>
</reference>